<keyword evidence="2" id="KW-1185">Reference proteome</keyword>
<dbReference type="EnsemblMetazoa" id="AMIN014347-RA">
    <property type="protein sequence ID" value="AMIN014347-PA"/>
    <property type="gene ID" value="AMIN014347"/>
</dbReference>
<proteinExistence type="predicted"/>
<organism evidence="1 2">
    <name type="scientific">Anopheles minimus</name>
    <dbReference type="NCBI Taxonomy" id="112268"/>
    <lineage>
        <taxon>Eukaryota</taxon>
        <taxon>Metazoa</taxon>
        <taxon>Ecdysozoa</taxon>
        <taxon>Arthropoda</taxon>
        <taxon>Hexapoda</taxon>
        <taxon>Insecta</taxon>
        <taxon>Pterygota</taxon>
        <taxon>Neoptera</taxon>
        <taxon>Endopterygota</taxon>
        <taxon>Diptera</taxon>
        <taxon>Nematocera</taxon>
        <taxon>Culicoidea</taxon>
        <taxon>Culicidae</taxon>
        <taxon>Anophelinae</taxon>
        <taxon>Anopheles</taxon>
    </lineage>
</organism>
<evidence type="ECO:0000313" key="1">
    <source>
        <dbReference type="EnsemblMetazoa" id="AMIN014347-PA"/>
    </source>
</evidence>
<reference evidence="1" key="2">
    <citation type="submission" date="2020-05" db="UniProtKB">
        <authorList>
            <consortium name="EnsemblMetazoa"/>
        </authorList>
    </citation>
    <scope>IDENTIFICATION</scope>
    <source>
        <strain evidence="1">MINIMUS1</strain>
    </source>
</reference>
<sequence length="19" mass="2176">MITPSVIVNGWRSEEQCVQ</sequence>
<name>A0A182WNS0_9DIPT</name>
<reference evidence="2" key="1">
    <citation type="submission" date="2013-03" db="EMBL/GenBank/DDBJ databases">
        <title>The Genome Sequence of Anopheles minimus MINIMUS1.</title>
        <authorList>
            <consortium name="The Broad Institute Genomics Platform"/>
            <person name="Neafsey D.E."/>
            <person name="Walton C."/>
            <person name="Walker B."/>
            <person name="Young S.K."/>
            <person name="Zeng Q."/>
            <person name="Gargeya S."/>
            <person name="Fitzgerald M."/>
            <person name="Haas B."/>
            <person name="Abouelleil A."/>
            <person name="Allen A.W."/>
            <person name="Alvarado L."/>
            <person name="Arachchi H.M."/>
            <person name="Berlin A.M."/>
            <person name="Chapman S.B."/>
            <person name="Gainer-Dewar J."/>
            <person name="Goldberg J."/>
            <person name="Griggs A."/>
            <person name="Gujja S."/>
            <person name="Hansen M."/>
            <person name="Howarth C."/>
            <person name="Imamovic A."/>
            <person name="Ireland A."/>
            <person name="Larimer J."/>
            <person name="McCowan C."/>
            <person name="Murphy C."/>
            <person name="Pearson M."/>
            <person name="Poon T.W."/>
            <person name="Priest M."/>
            <person name="Roberts A."/>
            <person name="Saif S."/>
            <person name="Shea T."/>
            <person name="Sisk P."/>
            <person name="Sykes S."/>
            <person name="Wortman J."/>
            <person name="Nusbaum C."/>
            <person name="Birren B."/>
        </authorList>
    </citation>
    <scope>NUCLEOTIDE SEQUENCE [LARGE SCALE GENOMIC DNA]</scope>
    <source>
        <strain evidence="2">MINIMUS1</strain>
    </source>
</reference>
<dbReference type="AlphaFoldDB" id="A0A182WNS0"/>
<dbReference type="Proteomes" id="UP000075920">
    <property type="component" value="Unassembled WGS sequence"/>
</dbReference>
<evidence type="ECO:0000313" key="2">
    <source>
        <dbReference type="Proteomes" id="UP000075920"/>
    </source>
</evidence>
<protein>
    <submittedName>
        <fullName evidence="1">Uncharacterized protein</fullName>
    </submittedName>
</protein>
<accession>A0A182WNS0</accession>
<dbReference type="VEuPathDB" id="VectorBase:AMIN014347"/>